<accession>A0A3L9YAP9</accession>
<dbReference type="GO" id="GO:0046983">
    <property type="term" value="F:protein dimerization activity"/>
    <property type="evidence" value="ECO:0007669"/>
    <property type="project" value="InterPro"/>
</dbReference>
<proteinExistence type="predicted"/>
<evidence type="ECO:0000256" key="1">
    <source>
        <dbReference type="ARBA" id="ARBA00000085"/>
    </source>
</evidence>
<dbReference type="PANTHER" id="PTHR24421:SF10">
    <property type="entry name" value="NITRATE_NITRITE SENSOR PROTEIN NARQ"/>
    <property type="match status" value="1"/>
</dbReference>
<evidence type="ECO:0000256" key="6">
    <source>
        <dbReference type="ARBA" id="ARBA00022777"/>
    </source>
</evidence>
<dbReference type="Pfam" id="PF07730">
    <property type="entry name" value="HisKA_3"/>
    <property type="match status" value="1"/>
</dbReference>
<dbReference type="EC" id="2.7.13.3" evidence="2"/>
<name>A0A3L9YAP9_9FLAO</name>
<reference evidence="11 12" key="1">
    <citation type="submission" date="2018-10" db="EMBL/GenBank/DDBJ databases">
        <title>Genomic Encyclopedia of Archaeal and Bacterial Type Strains, Phase II (KMG-II): from individual species to whole genera.</title>
        <authorList>
            <person name="Goeker M."/>
        </authorList>
    </citation>
    <scope>NUCLEOTIDE SEQUENCE [LARGE SCALE GENOMIC DNA]</scope>
    <source>
        <strain evidence="11 12">DSM 23424</strain>
    </source>
</reference>
<dbReference type="SUPFAM" id="SSF55874">
    <property type="entry name" value="ATPase domain of HSP90 chaperone/DNA topoisomerase II/histidine kinase"/>
    <property type="match status" value="1"/>
</dbReference>
<dbReference type="Gene3D" id="3.30.565.10">
    <property type="entry name" value="Histidine kinase-like ATPase, C-terminal domain"/>
    <property type="match status" value="1"/>
</dbReference>
<dbReference type="CDD" id="cd16917">
    <property type="entry name" value="HATPase_UhpB-NarQ-NarX-like"/>
    <property type="match status" value="1"/>
</dbReference>
<dbReference type="Gene3D" id="1.20.5.1930">
    <property type="match status" value="1"/>
</dbReference>
<dbReference type="Proteomes" id="UP000271339">
    <property type="component" value="Unassembled WGS sequence"/>
</dbReference>
<sequence>MDEKEVQSFLIIFSVIALLLAVTLILLFILFQKRKNRLLREQREAENRFKEEIIETQIEIKEDTLRNVSWELHDNIGQLLTLSKIQMQNAKDNPEAIDEAIETLGQSLDELRSLSKNINPDTLTNLTLVEALQLEIERFNRLRYLATSMECTASYFAIDHKIEIIIFRMLQEFFTNTIKHSKATKLEVKVRYSGKTLEIDACDNGVGFDANKISTFSGIGLSNMMNRAKLINADVRIESEPGKGTKLFFIYKT</sequence>
<dbReference type="GO" id="GO:0016020">
    <property type="term" value="C:membrane"/>
    <property type="evidence" value="ECO:0007669"/>
    <property type="project" value="InterPro"/>
</dbReference>
<dbReference type="GO" id="GO:0000155">
    <property type="term" value="F:phosphorelay sensor kinase activity"/>
    <property type="evidence" value="ECO:0007669"/>
    <property type="project" value="InterPro"/>
</dbReference>
<keyword evidence="4" id="KW-0808">Transferase</keyword>
<evidence type="ECO:0000313" key="12">
    <source>
        <dbReference type="Proteomes" id="UP000271339"/>
    </source>
</evidence>
<comment type="catalytic activity">
    <reaction evidence="1">
        <text>ATP + protein L-histidine = ADP + protein N-phospho-L-histidine.</text>
        <dbReference type="EC" id="2.7.13.3"/>
    </reaction>
</comment>
<evidence type="ECO:0000256" key="3">
    <source>
        <dbReference type="ARBA" id="ARBA00022553"/>
    </source>
</evidence>
<dbReference type="RefSeq" id="WP_121908146.1">
    <property type="nucleotide sequence ID" value="NZ_REFC01000014.1"/>
</dbReference>
<dbReference type="InterPro" id="IPR036890">
    <property type="entry name" value="HATPase_C_sf"/>
</dbReference>
<evidence type="ECO:0000256" key="2">
    <source>
        <dbReference type="ARBA" id="ARBA00012438"/>
    </source>
</evidence>
<organism evidence="11 12">
    <name type="scientific">Ulvibacter antarcticus</name>
    <dbReference type="NCBI Taxonomy" id="442714"/>
    <lineage>
        <taxon>Bacteria</taxon>
        <taxon>Pseudomonadati</taxon>
        <taxon>Bacteroidota</taxon>
        <taxon>Flavobacteriia</taxon>
        <taxon>Flavobacteriales</taxon>
        <taxon>Flavobacteriaceae</taxon>
        <taxon>Ulvibacter</taxon>
    </lineage>
</organism>
<keyword evidence="9" id="KW-0812">Transmembrane</keyword>
<keyword evidence="6" id="KW-0418">Kinase</keyword>
<dbReference type="PROSITE" id="PS50109">
    <property type="entry name" value="HIS_KIN"/>
    <property type="match status" value="1"/>
</dbReference>
<dbReference type="InterPro" id="IPR050482">
    <property type="entry name" value="Sensor_HK_TwoCompSys"/>
</dbReference>
<keyword evidence="8" id="KW-0902">Two-component regulatory system</keyword>
<dbReference type="OrthoDB" id="9760839at2"/>
<dbReference type="GO" id="GO:0005524">
    <property type="term" value="F:ATP binding"/>
    <property type="evidence" value="ECO:0007669"/>
    <property type="project" value="UniProtKB-KW"/>
</dbReference>
<feature type="domain" description="Histidine kinase" evidence="10">
    <location>
        <begin position="67"/>
        <end position="253"/>
    </location>
</feature>
<keyword evidence="5" id="KW-0547">Nucleotide-binding</keyword>
<gene>
    <name evidence="11" type="ORF">BXY75_2596</name>
</gene>
<comment type="caution">
    <text evidence="11">The sequence shown here is derived from an EMBL/GenBank/DDBJ whole genome shotgun (WGS) entry which is preliminary data.</text>
</comment>
<evidence type="ECO:0000256" key="9">
    <source>
        <dbReference type="SAM" id="Phobius"/>
    </source>
</evidence>
<dbReference type="PANTHER" id="PTHR24421">
    <property type="entry name" value="NITRATE/NITRITE SENSOR PROTEIN NARX-RELATED"/>
    <property type="match status" value="1"/>
</dbReference>
<evidence type="ECO:0000256" key="5">
    <source>
        <dbReference type="ARBA" id="ARBA00022741"/>
    </source>
</evidence>
<feature type="transmembrane region" description="Helical" evidence="9">
    <location>
        <begin position="6"/>
        <end position="31"/>
    </location>
</feature>
<keyword evidence="3" id="KW-0597">Phosphoprotein</keyword>
<evidence type="ECO:0000256" key="4">
    <source>
        <dbReference type="ARBA" id="ARBA00022679"/>
    </source>
</evidence>
<evidence type="ECO:0000256" key="8">
    <source>
        <dbReference type="ARBA" id="ARBA00023012"/>
    </source>
</evidence>
<dbReference type="InterPro" id="IPR011712">
    <property type="entry name" value="Sig_transdc_His_kin_sub3_dim/P"/>
</dbReference>
<dbReference type="InterPro" id="IPR003594">
    <property type="entry name" value="HATPase_dom"/>
</dbReference>
<keyword evidence="9" id="KW-0472">Membrane</keyword>
<dbReference type="EMBL" id="REFC01000014">
    <property type="protein sequence ID" value="RMA57791.1"/>
    <property type="molecule type" value="Genomic_DNA"/>
</dbReference>
<protein>
    <recommendedName>
        <fullName evidence="2">histidine kinase</fullName>
        <ecNumber evidence="2">2.7.13.3</ecNumber>
    </recommendedName>
</protein>
<evidence type="ECO:0000256" key="7">
    <source>
        <dbReference type="ARBA" id="ARBA00022840"/>
    </source>
</evidence>
<dbReference type="Pfam" id="PF02518">
    <property type="entry name" value="HATPase_c"/>
    <property type="match status" value="1"/>
</dbReference>
<evidence type="ECO:0000313" key="11">
    <source>
        <dbReference type="EMBL" id="RMA57791.1"/>
    </source>
</evidence>
<keyword evidence="9" id="KW-1133">Transmembrane helix</keyword>
<dbReference type="InterPro" id="IPR005467">
    <property type="entry name" value="His_kinase_dom"/>
</dbReference>
<evidence type="ECO:0000259" key="10">
    <source>
        <dbReference type="PROSITE" id="PS50109"/>
    </source>
</evidence>
<keyword evidence="12" id="KW-1185">Reference proteome</keyword>
<keyword evidence="7" id="KW-0067">ATP-binding</keyword>
<dbReference type="AlphaFoldDB" id="A0A3L9YAP9"/>